<name>A0AAV1Y5Z7_LUPLU</name>
<dbReference type="InterPro" id="IPR001623">
    <property type="entry name" value="DnaJ_domain"/>
</dbReference>
<dbReference type="CDD" id="cd06257">
    <property type="entry name" value="DnaJ"/>
    <property type="match status" value="1"/>
</dbReference>
<feature type="domain" description="J" evidence="1">
    <location>
        <begin position="56"/>
        <end position="123"/>
    </location>
</feature>
<organism evidence="2 3">
    <name type="scientific">Lupinus luteus</name>
    <name type="common">European yellow lupine</name>
    <dbReference type="NCBI Taxonomy" id="3873"/>
    <lineage>
        <taxon>Eukaryota</taxon>
        <taxon>Viridiplantae</taxon>
        <taxon>Streptophyta</taxon>
        <taxon>Embryophyta</taxon>
        <taxon>Tracheophyta</taxon>
        <taxon>Spermatophyta</taxon>
        <taxon>Magnoliopsida</taxon>
        <taxon>eudicotyledons</taxon>
        <taxon>Gunneridae</taxon>
        <taxon>Pentapetalae</taxon>
        <taxon>rosids</taxon>
        <taxon>fabids</taxon>
        <taxon>Fabales</taxon>
        <taxon>Fabaceae</taxon>
        <taxon>Papilionoideae</taxon>
        <taxon>50 kb inversion clade</taxon>
        <taxon>genistoids sensu lato</taxon>
        <taxon>core genistoids</taxon>
        <taxon>Genisteae</taxon>
        <taxon>Lupinus</taxon>
    </lineage>
</organism>
<protein>
    <recommendedName>
        <fullName evidence="1">J domain-containing protein</fullName>
    </recommendedName>
</protein>
<evidence type="ECO:0000313" key="3">
    <source>
        <dbReference type="Proteomes" id="UP001497480"/>
    </source>
</evidence>
<dbReference type="EMBL" id="CAXHTB010000021">
    <property type="protein sequence ID" value="CAL0329307.1"/>
    <property type="molecule type" value="Genomic_DNA"/>
</dbReference>
<accession>A0AAV1Y5Z7</accession>
<evidence type="ECO:0000259" key="1">
    <source>
        <dbReference type="PROSITE" id="PS50076"/>
    </source>
</evidence>
<dbReference type="InterPro" id="IPR036869">
    <property type="entry name" value="J_dom_sf"/>
</dbReference>
<dbReference type="InterPro" id="IPR052276">
    <property type="entry name" value="Diphthamide-biosynth_chaperone"/>
</dbReference>
<dbReference type="SMART" id="SM00271">
    <property type="entry name" value="DnaJ"/>
    <property type="match status" value="1"/>
</dbReference>
<evidence type="ECO:0000313" key="2">
    <source>
        <dbReference type="EMBL" id="CAL0329307.1"/>
    </source>
</evidence>
<proteinExistence type="predicted"/>
<dbReference type="PROSITE" id="PS50076">
    <property type="entry name" value="DNAJ_2"/>
    <property type="match status" value="1"/>
</dbReference>
<dbReference type="PANTHER" id="PTHR44240:SF10">
    <property type="entry name" value="J DOMAIN-CONTAINING PROTEIN"/>
    <property type="match status" value="1"/>
</dbReference>
<dbReference type="Proteomes" id="UP001497480">
    <property type="component" value="Unassembled WGS sequence"/>
</dbReference>
<dbReference type="PANTHER" id="PTHR44240">
    <property type="entry name" value="DNAJ DOMAIN (PROKARYOTIC HEAT SHOCK PROTEIN)-RELATED"/>
    <property type="match status" value="1"/>
</dbReference>
<reference evidence="2 3" key="1">
    <citation type="submission" date="2024-03" db="EMBL/GenBank/DDBJ databases">
        <authorList>
            <person name="Martinez-Hernandez J."/>
        </authorList>
    </citation>
    <scope>NUCLEOTIDE SEQUENCE [LARGE SCALE GENOMIC DNA]</scope>
</reference>
<comment type="caution">
    <text evidence="2">The sequence shown here is derived from an EMBL/GenBank/DDBJ whole genome shotgun (WGS) entry which is preliminary data.</text>
</comment>
<dbReference type="Pfam" id="PF00226">
    <property type="entry name" value="DnaJ"/>
    <property type="match status" value="1"/>
</dbReference>
<dbReference type="AlphaFoldDB" id="A0AAV1Y5Z7"/>
<keyword evidence="3" id="KW-1185">Reference proteome</keyword>
<gene>
    <name evidence="2" type="ORF">LLUT_LOCUS30367</name>
</gene>
<sequence length="156" mass="17688">MFAPSLTQPLFSHCNIKYSKPKSAYFSRKIVGSSTHTTTENRGPCFCATKMASPASYYEVLGISMGASCHEIKSAYRKLARTCHPDVVAMNQKENSANQFMKINSAYSTLSDPDKRAQYDREIYGHRRSPKIVSMSGRNHQTVFQSGRKWETDQCW</sequence>
<dbReference type="PRINTS" id="PR00625">
    <property type="entry name" value="JDOMAIN"/>
</dbReference>
<dbReference type="Gene3D" id="1.10.287.110">
    <property type="entry name" value="DnaJ domain"/>
    <property type="match status" value="1"/>
</dbReference>
<dbReference type="PROSITE" id="PS00636">
    <property type="entry name" value="DNAJ_1"/>
    <property type="match status" value="1"/>
</dbReference>
<dbReference type="InterPro" id="IPR018253">
    <property type="entry name" value="DnaJ_domain_CS"/>
</dbReference>
<dbReference type="SUPFAM" id="SSF46565">
    <property type="entry name" value="Chaperone J-domain"/>
    <property type="match status" value="1"/>
</dbReference>